<dbReference type="EMBL" id="JBHSUA010000002">
    <property type="protein sequence ID" value="MFC6395472.1"/>
    <property type="molecule type" value="Genomic_DNA"/>
</dbReference>
<gene>
    <name evidence="1" type="ORF">ACFP57_00475</name>
</gene>
<dbReference type="Pfam" id="PF13671">
    <property type="entry name" value="AAA_33"/>
    <property type="match status" value="1"/>
</dbReference>
<sequence>MTSSPEAVSIPRPSRPWLCVVAGRPGTGKTTVAKGLAGATGACYLRVDAVETALRRAGNDIGPEGYFIVHELAASNLLVGNAVVVDAVNPVPEARQGWQETAARAGARLVVLETSLSDEAEHRRRVETRAADIPGHRVPTWEEVQDDGWVQWDALRDGPRTLVDTSNAEAALAEAKAAIQLS</sequence>
<organism evidence="1 2">
    <name type="scientific">Luteococcus sanguinis</name>
    <dbReference type="NCBI Taxonomy" id="174038"/>
    <lineage>
        <taxon>Bacteria</taxon>
        <taxon>Bacillati</taxon>
        <taxon>Actinomycetota</taxon>
        <taxon>Actinomycetes</taxon>
        <taxon>Propionibacteriales</taxon>
        <taxon>Propionibacteriaceae</taxon>
        <taxon>Luteococcus</taxon>
    </lineage>
</organism>
<evidence type="ECO:0000313" key="1">
    <source>
        <dbReference type="EMBL" id="MFC6395472.1"/>
    </source>
</evidence>
<dbReference type="InterPro" id="IPR027417">
    <property type="entry name" value="P-loop_NTPase"/>
</dbReference>
<dbReference type="Gene3D" id="3.40.50.300">
    <property type="entry name" value="P-loop containing nucleotide triphosphate hydrolases"/>
    <property type="match status" value="1"/>
</dbReference>
<comment type="caution">
    <text evidence="1">The sequence shown here is derived from an EMBL/GenBank/DDBJ whole genome shotgun (WGS) entry which is preliminary data.</text>
</comment>
<name>A0ABW1X035_9ACTN</name>
<evidence type="ECO:0000313" key="2">
    <source>
        <dbReference type="Proteomes" id="UP001596266"/>
    </source>
</evidence>
<dbReference type="RefSeq" id="WP_343886595.1">
    <property type="nucleotide sequence ID" value="NZ_BAAAKI010000017.1"/>
</dbReference>
<accession>A0ABW1X035</accession>
<proteinExistence type="predicted"/>
<dbReference type="SUPFAM" id="SSF52540">
    <property type="entry name" value="P-loop containing nucleoside triphosphate hydrolases"/>
    <property type="match status" value="1"/>
</dbReference>
<protein>
    <submittedName>
        <fullName evidence="1">AAA family ATPase</fullName>
    </submittedName>
</protein>
<dbReference type="PANTHER" id="PTHR37807:SF3">
    <property type="entry name" value="OS07G0160300 PROTEIN"/>
    <property type="match status" value="1"/>
</dbReference>
<reference evidence="2" key="1">
    <citation type="journal article" date="2019" name="Int. J. Syst. Evol. Microbiol.">
        <title>The Global Catalogue of Microorganisms (GCM) 10K type strain sequencing project: providing services to taxonomists for standard genome sequencing and annotation.</title>
        <authorList>
            <consortium name="The Broad Institute Genomics Platform"/>
            <consortium name="The Broad Institute Genome Sequencing Center for Infectious Disease"/>
            <person name="Wu L."/>
            <person name="Ma J."/>
        </authorList>
    </citation>
    <scope>NUCLEOTIDE SEQUENCE [LARGE SCALE GENOMIC DNA]</scope>
    <source>
        <strain evidence="2">CGMCC 1.15277</strain>
    </source>
</reference>
<dbReference type="Proteomes" id="UP001596266">
    <property type="component" value="Unassembled WGS sequence"/>
</dbReference>
<dbReference type="PANTHER" id="PTHR37807">
    <property type="entry name" value="OS07G0160300 PROTEIN"/>
    <property type="match status" value="1"/>
</dbReference>
<keyword evidence="2" id="KW-1185">Reference proteome</keyword>